<accession>A0A5C3EGC6</accession>
<keyword evidence="1" id="KW-0732">Signal</keyword>
<gene>
    <name evidence="2" type="ORF">UTRI_04534</name>
</gene>
<evidence type="ECO:0000256" key="1">
    <source>
        <dbReference type="SAM" id="SignalP"/>
    </source>
</evidence>
<proteinExistence type="predicted"/>
<feature type="signal peptide" evidence="1">
    <location>
        <begin position="1"/>
        <end position="28"/>
    </location>
</feature>
<dbReference type="Proteomes" id="UP000324022">
    <property type="component" value="Unassembled WGS sequence"/>
</dbReference>
<dbReference type="EMBL" id="OOIN01000024">
    <property type="protein sequence ID" value="SPO28656.1"/>
    <property type="molecule type" value="Genomic_DNA"/>
</dbReference>
<reference evidence="2 3" key="1">
    <citation type="submission" date="2018-03" db="EMBL/GenBank/DDBJ databases">
        <authorList>
            <person name="Guldener U."/>
        </authorList>
    </citation>
    <scope>NUCLEOTIDE SEQUENCE [LARGE SCALE GENOMIC DNA]</scope>
    <source>
        <strain evidence="2 3">NBRC100155</strain>
    </source>
</reference>
<evidence type="ECO:0000313" key="2">
    <source>
        <dbReference type="EMBL" id="SPO28656.1"/>
    </source>
</evidence>
<dbReference type="OrthoDB" id="2543616at2759"/>
<evidence type="ECO:0008006" key="4">
    <source>
        <dbReference type="Google" id="ProtNLM"/>
    </source>
</evidence>
<sequence>MKLYRLLSSGLVLAILSTFILPLSSVAAGGSNRAGASSSTTPGGAVTSADKFFERLVSDHFQQMGQMTRGNPNFHPYPTVPFLNGMPVFAPTADVEVAGQALRDYGSILVVDPNKDEGFKVHIAGQYLGKGAIEELDLEKAQLLLNLPEGAHILQKHFARERITSTYPIPLPRAEKVNHLPHFNGMPIIIAGSESDTLGHMRTAANTGPFGFYYAKRGHKTVLVLPRDNENLGYISSKQTLAEIEATMPKFQKVKNSFGVELASILYGPSIPVDSRMQKPRERWRGPPRFTPGGNYEAMTKSLQEYGQFHFDVPNRRDTHSFVVKVLNFNDPDETPMEIEMSPLRATEEMGKSLLSEAARAHPPV</sequence>
<feature type="chain" id="PRO_5022733193" description="Effector family protein Eff1" evidence="1">
    <location>
        <begin position="29"/>
        <end position="365"/>
    </location>
</feature>
<keyword evidence="3" id="KW-1185">Reference proteome</keyword>
<dbReference type="AlphaFoldDB" id="A0A5C3EGC6"/>
<name>A0A5C3EGC6_9BASI</name>
<evidence type="ECO:0000313" key="3">
    <source>
        <dbReference type="Proteomes" id="UP000324022"/>
    </source>
</evidence>
<organism evidence="2 3">
    <name type="scientific">Ustilago trichophora</name>
    <dbReference type="NCBI Taxonomy" id="86804"/>
    <lineage>
        <taxon>Eukaryota</taxon>
        <taxon>Fungi</taxon>
        <taxon>Dikarya</taxon>
        <taxon>Basidiomycota</taxon>
        <taxon>Ustilaginomycotina</taxon>
        <taxon>Ustilaginomycetes</taxon>
        <taxon>Ustilaginales</taxon>
        <taxon>Ustilaginaceae</taxon>
        <taxon>Ustilago</taxon>
    </lineage>
</organism>
<protein>
    <recommendedName>
        <fullName evidence="4">Effector family protein Eff1</fullName>
    </recommendedName>
</protein>